<name>A0A1G2F1T9_9BACT</name>
<dbReference type="Gene3D" id="1.10.8.60">
    <property type="match status" value="1"/>
</dbReference>
<evidence type="ECO:0000256" key="5">
    <source>
        <dbReference type="ARBA" id="ARBA00022840"/>
    </source>
</evidence>
<dbReference type="Gene3D" id="3.40.50.300">
    <property type="entry name" value="P-loop containing nucleotide triphosphate hydrolases"/>
    <property type="match status" value="1"/>
</dbReference>
<evidence type="ECO:0000256" key="10">
    <source>
        <dbReference type="RuleBase" id="RU000577"/>
    </source>
</evidence>
<dbReference type="GO" id="GO:0003688">
    <property type="term" value="F:DNA replication origin binding"/>
    <property type="evidence" value="ECO:0007669"/>
    <property type="project" value="UniProtKB-UniRule"/>
</dbReference>
<comment type="similarity">
    <text evidence="1 8 11">Belongs to the DnaA family.</text>
</comment>
<feature type="region of interest" description="Domain IV, binds dsDNA" evidence="8">
    <location>
        <begin position="331"/>
        <end position="451"/>
    </location>
</feature>
<dbReference type="InterPro" id="IPR020591">
    <property type="entry name" value="Chromosome_initiator_DnaA-like"/>
</dbReference>
<dbReference type="PRINTS" id="PR00051">
    <property type="entry name" value="DNAA"/>
</dbReference>
<dbReference type="HAMAP" id="MF_00377">
    <property type="entry name" value="DnaA_bact"/>
    <property type="match status" value="1"/>
</dbReference>
<dbReference type="Pfam" id="PF00308">
    <property type="entry name" value="Bac_DnaA"/>
    <property type="match status" value="1"/>
</dbReference>
<feature type="domain" description="AAA+ ATPase" evidence="12">
    <location>
        <begin position="147"/>
        <end position="275"/>
    </location>
</feature>
<dbReference type="AlphaFoldDB" id="A0A1G2F1T9"/>
<evidence type="ECO:0000256" key="1">
    <source>
        <dbReference type="ARBA" id="ARBA00006583"/>
    </source>
</evidence>
<evidence type="ECO:0000256" key="11">
    <source>
        <dbReference type="RuleBase" id="RU004227"/>
    </source>
</evidence>
<dbReference type="InterPro" id="IPR010921">
    <property type="entry name" value="Trp_repressor/repl_initiator"/>
</dbReference>
<dbReference type="InterPro" id="IPR003593">
    <property type="entry name" value="AAA+_ATPase"/>
</dbReference>
<sequence length="451" mass="52268">MDTKDLWRQILSEIELEISPANFATWFKNTDLREKQNDQMLISVPNIFVKEWLEDKYCKLILKTTRNHLPEIKMINYAIAIQSPAQPQIHKSEESHHAKEQLTFKESYVDPGTNLNPKYTFENFVVGAFNELAYAAGQAIIKNLGLLYNPFFVYGGVGLGKTHLIQAIGNTVKKQKTSIKIQYISAEKFFKELIEAIQHGETNLFKDKYRACNLLIVDDIQFISGKNAIQEEIFHTFNALYENNNQIIFSSDRPPAAIHNLEERVRSRFEGGLIVDINTPDFETKLAILKSKLREKNIEVKQEILEYLAKTIKDNIRELEGALNSILSRSYLFSKELTLEEVQKTLSKNIKPKKVITPKEVIQCVANFYDIPAKNLLEKTRRKEIVRARQIAMYILREDFNASLPFIGQKFGGKDHTTVLYACEKIKNEIKINERLREELKYLKEQLYNIV</sequence>
<comment type="caution">
    <text evidence="14">The sequence shown here is derived from an EMBL/GenBank/DDBJ whole genome shotgun (WGS) entry which is preliminary data.</text>
</comment>
<dbReference type="GO" id="GO:0005737">
    <property type="term" value="C:cytoplasm"/>
    <property type="evidence" value="ECO:0007669"/>
    <property type="project" value="UniProtKB-SubCell"/>
</dbReference>
<dbReference type="GO" id="GO:0006270">
    <property type="term" value="P:DNA replication initiation"/>
    <property type="evidence" value="ECO:0007669"/>
    <property type="project" value="UniProtKB-UniRule"/>
</dbReference>
<organism evidence="14 15">
    <name type="scientific">Candidatus Niyogibacteria bacterium RIFCSPLOWO2_12_FULL_41_13</name>
    <dbReference type="NCBI Taxonomy" id="1801726"/>
    <lineage>
        <taxon>Bacteria</taxon>
        <taxon>Candidatus Niyogiibacteriota</taxon>
    </lineage>
</organism>
<comment type="subcellular location">
    <subcellularLocation>
        <location evidence="8">Cytoplasm</location>
    </subcellularLocation>
</comment>
<keyword evidence="3 8" id="KW-0235">DNA replication</keyword>
<comment type="subunit">
    <text evidence="8">Oligomerizes as a right-handed, spiral filament on DNA at oriC.</text>
</comment>
<dbReference type="EMBL" id="MHMS01000016">
    <property type="protein sequence ID" value="OGZ32015.1"/>
    <property type="molecule type" value="Genomic_DNA"/>
</dbReference>
<evidence type="ECO:0000256" key="6">
    <source>
        <dbReference type="ARBA" id="ARBA00023121"/>
    </source>
</evidence>
<feature type="binding site" evidence="8">
    <location>
        <position position="162"/>
    </location>
    <ligand>
        <name>ATP</name>
        <dbReference type="ChEBI" id="CHEBI:30616"/>
    </ligand>
</feature>
<dbReference type="SUPFAM" id="SSF48295">
    <property type="entry name" value="TrpR-like"/>
    <property type="match status" value="1"/>
</dbReference>
<dbReference type="Pfam" id="PF08299">
    <property type="entry name" value="Bac_DnaA_C"/>
    <property type="match status" value="1"/>
</dbReference>
<comment type="domain">
    <text evidence="8">Domain I is involved in oligomerization and binding regulators, domain II is flexibile and of varying length in different bacteria, domain III forms the AAA+ region, while domain IV binds dsDNA.</text>
</comment>
<evidence type="ECO:0000256" key="8">
    <source>
        <dbReference type="HAMAP-Rule" id="MF_00377"/>
    </source>
</evidence>
<comment type="caution">
    <text evidence="8">Lacks conserved residue(s) required for the propagation of feature annotation.</text>
</comment>
<proteinExistence type="inferred from homology"/>
<feature type="binding site" evidence="8">
    <location>
        <position position="161"/>
    </location>
    <ligand>
        <name>ATP</name>
        <dbReference type="ChEBI" id="CHEBI:30616"/>
    </ligand>
</feature>
<dbReference type="Gene3D" id="1.10.1750.10">
    <property type="match status" value="1"/>
</dbReference>
<evidence type="ECO:0000256" key="9">
    <source>
        <dbReference type="NCBIfam" id="TIGR00362"/>
    </source>
</evidence>
<dbReference type="NCBIfam" id="TIGR00362">
    <property type="entry name" value="DnaA"/>
    <property type="match status" value="1"/>
</dbReference>
<evidence type="ECO:0000256" key="3">
    <source>
        <dbReference type="ARBA" id="ARBA00022705"/>
    </source>
</evidence>
<dbReference type="Gene3D" id="3.30.300.180">
    <property type="match status" value="1"/>
</dbReference>
<feature type="region of interest" description="Domain III, AAA+ region" evidence="8">
    <location>
        <begin position="114"/>
        <end position="330"/>
    </location>
</feature>
<evidence type="ECO:0000256" key="4">
    <source>
        <dbReference type="ARBA" id="ARBA00022741"/>
    </source>
</evidence>
<dbReference type="InterPro" id="IPR024633">
    <property type="entry name" value="DnaA_N_dom"/>
</dbReference>
<evidence type="ECO:0000313" key="15">
    <source>
        <dbReference type="Proteomes" id="UP000176787"/>
    </source>
</evidence>
<keyword evidence="6 8" id="KW-0446">Lipid-binding</keyword>
<accession>A0A1G2F1T9</accession>
<dbReference type="GO" id="GO:0005886">
    <property type="term" value="C:plasma membrane"/>
    <property type="evidence" value="ECO:0007669"/>
    <property type="project" value="TreeGrafter"/>
</dbReference>
<feature type="region of interest" description="Domain I, interacts with DnaA modulators" evidence="8">
    <location>
        <begin position="1"/>
        <end position="83"/>
    </location>
</feature>
<dbReference type="GO" id="GO:0008289">
    <property type="term" value="F:lipid binding"/>
    <property type="evidence" value="ECO:0007669"/>
    <property type="project" value="UniProtKB-KW"/>
</dbReference>
<keyword evidence="2 8" id="KW-0963">Cytoplasm</keyword>
<keyword evidence="4 8" id="KW-0547">Nucleotide-binding</keyword>
<feature type="domain" description="Chromosomal replication initiator DnaA C-terminal" evidence="13">
    <location>
        <begin position="357"/>
        <end position="426"/>
    </location>
</feature>
<feature type="binding site" evidence="8">
    <location>
        <position position="158"/>
    </location>
    <ligand>
        <name>ATP</name>
        <dbReference type="ChEBI" id="CHEBI:30616"/>
    </ligand>
</feature>
<keyword evidence="5 8" id="KW-0067">ATP-binding</keyword>
<evidence type="ECO:0000256" key="2">
    <source>
        <dbReference type="ARBA" id="ARBA00022490"/>
    </source>
</evidence>
<dbReference type="Proteomes" id="UP000176787">
    <property type="component" value="Unassembled WGS sequence"/>
</dbReference>
<evidence type="ECO:0000313" key="14">
    <source>
        <dbReference type="EMBL" id="OGZ32015.1"/>
    </source>
</evidence>
<protein>
    <recommendedName>
        <fullName evidence="8 9">Chromosomal replication initiator protein DnaA</fullName>
    </recommendedName>
</protein>
<dbReference type="FunFam" id="3.40.50.300:FF:000668">
    <property type="entry name" value="Chromosomal replication initiator protein DnaA"/>
    <property type="match status" value="1"/>
</dbReference>
<dbReference type="InterPro" id="IPR038454">
    <property type="entry name" value="DnaA_N_sf"/>
</dbReference>
<dbReference type="SUPFAM" id="SSF52540">
    <property type="entry name" value="P-loop containing nucleoside triphosphate hydrolases"/>
    <property type="match status" value="1"/>
</dbReference>
<keyword evidence="7 8" id="KW-0238">DNA-binding</keyword>
<dbReference type="InterPro" id="IPR027417">
    <property type="entry name" value="P-loop_NTPase"/>
</dbReference>
<dbReference type="InterPro" id="IPR001957">
    <property type="entry name" value="Chromosome_initiator_DnaA"/>
</dbReference>
<evidence type="ECO:0000259" key="13">
    <source>
        <dbReference type="SMART" id="SM00760"/>
    </source>
</evidence>
<reference evidence="14 15" key="1">
    <citation type="journal article" date="2016" name="Nat. Commun.">
        <title>Thousands of microbial genomes shed light on interconnected biogeochemical processes in an aquifer system.</title>
        <authorList>
            <person name="Anantharaman K."/>
            <person name="Brown C.T."/>
            <person name="Hug L.A."/>
            <person name="Sharon I."/>
            <person name="Castelle C.J."/>
            <person name="Probst A.J."/>
            <person name="Thomas B.C."/>
            <person name="Singh A."/>
            <person name="Wilkins M.J."/>
            <person name="Karaoz U."/>
            <person name="Brodie E.L."/>
            <person name="Williams K.H."/>
            <person name="Hubbard S.S."/>
            <person name="Banfield J.F."/>
        </authorList>
    </citation>
    <scope>NUCLEOTIDE SEQUENCE [LARGE SCALE GENOMIC DNA]</scope>
</reference>
<dbReference type="PROSITE" id="PS01008">
    <property type="entry name" value="DNAA"/>
    <property type="match status" value="1"/>
</dbReference>
<dbReference type="SMART" id="SM00760">
    <property type="entry name" value="Bac_DnaA_C"/>
    <property type="match status" value="1"/>
</dbReference>
<feature type="binding site" evidence="8">
    <location>
        <position position="160"/>
    </location>
    <ligand>
        <name>ATP</name>
        <dbReference type="ChEBI" id="CHEBI:30616"/>
    </ligand>
</feature>
<dbReference type="InterPro" id="IPR013159">
    <property type="entry name" value="DnaA_C"/>
</dbReference>
<dbReference type="InterPro" id="IPR013317">
    <property type="entry name" value="DnaA_dom"/>
</dbReference>
<comment type="function">
    <text evidence="8 10">Plays an essential role in the initiation and regulation of chromosomal replication. ATP-DnaA binds to the origin of replication (oriC) to initiate formation of the DNA replication initiation complex once per cell cycle. Binds the DnaA box (a 9 base pair repeat at the origin) and separates the double-stranded (ds)DNA. Forms a right-handed helical filament on oriC DNA; dsDNA binds to the exterior of the filament while single-stranded (ss)DNA is stabiized in the filament's interior. The ATP-DnaA-oriC complex binds and stabilizes one strand of the AT-rich DNA unwinding element (DUE), permitting loading of DNA polymerase. After initiation quickly degrades to an ADP-DnaA complex that is not apt for DNA replication. Binds acidic phospholipids.</text>
</comment>
<dbReference type="SMART" id="SM00382">
    <property type="entry name" value="AAA"/>
    <property type="match status" value="1"/>
</dbReference>
<dbReference type="PANTHER" id="PTHR30050">
    <property type="entry name" value="CHROMOSOMAL REPLICATION INITIATOR PROTEIN DNAA"/>
    <property type="match status" value="1"/>
</dbReference>
<evidence type="ECO:0000256" key="7">
    <source>
        <dbReference type="ARBA" id="ARBA00023125"/>
    </source>
</evidence>
<dbReference type="GO" id="GO:0005524">
    <property type="term" value="F:ATP binding"/>
    <property type="evidence" value="ECO:0007669"/>
    <property type="project" value="UniProtKB-UniRule"/>
</dbReference>
<evidence type="ECO:0000259" key="12">
    <source>
        <dbReference type="SMART" id="SM00382"/>
    </source>
</evidence>
<dbReference type="CDD" id="cd06571">
    <property type="entry name" value="Bac_DnaA_C"/>
    <property type="match status" value="1"/>
</dbReference>
<dbReference type="STRING" id="1801726.A3H02_02835"/>
<dbReference type="CDD" id="cd00009">
    <property type="entry name" value="AAA"/>
    <property type="match status" value="1"/>
</dbReference>
<dbReference type="Pfam" id="PF11638">
    <property type="entry name" value="DnaA_N"/>
    <property type="match status" value="1"/>
</dbReference>
<gene>
    <name evidence="8" type="primary">dnaA</name>
    <name evidence="14" type="ORF">A3H02_02835</name>
</gene>
<dbReference type="GO" id="GO:0006275">
    <property type="term" value="P:regulation of DNA replication"/>
    <property type="evidence" value="ECO:0007669"/>
    <property type="project" value="UniProtKB-UniRule"/>
</dbReference>
<dbReference type="InterPro" id="IPR018312">
    <property type="entry name" value="Chromosome_initiator_DnaA_CS"/>
</dbReference>
<dbReference type="PANTHER" id="PTHR30050:SF2">
    <property type="entry name" value="CHROMOSOMAL REPLICATION INITIATOR PROTEIN DNAA"/>
    <property type="match status" value="1"/>
</dbReference>